<reference evidence="1" key="1">
    <citation type="submission" date="2014-09" db="EMBL/GenBank/DDBJ databases">
        <authorList>
            <person name="Magalhaes I.L.F."/>
            <person name="Oliveira U."/>
            <person name="Santos F.R."/>
            <person name="Vidigal T.H.D.A."/>
            <person name="Brescovit A.D."/>
            <person name="Santos A.J."/>
        </authorList>
    </citation>
    <scope>NUCLEOTIDE SEQUENCE</scope>
    <source>
        <tissue evidence="1">Shoot tissue taken approximately 20 cm above the soil surface</tissue>
    </source>
</reference>
<evidence type="ECO:0000313" key="1">
    <source>
        <dbReference type="EMBL" id="JAD67554.1"/>
    </source>
</evidence>
<proteinExistence type="predicted"/>
<sequence>MNTNLIRVTNLNNDFYSNLKFSRAQNFKFVASNFMNHLLKGFCR</sequence>
<organism evidence="1">
    <name type="scientific">Arundo donax</name>
    <name type="common">Giant reed</name>
    <name type="synonym">Donax arundinaceus</name>
    <dbReference type="NCBI Taxonomy" id="35708"/>
    <lineage>
        <taxon>Eukaryota</taxon>
        <taxon>Viridiplantae</taxon>
        <taxon>Streptophyta</taxon>
        <taxon>Embryophyta</taxon>
        <taxon>Tracheophyta</taxon>
        <taxon>Spermatophyta</taxon>
        <taxon>Magnoliopsida</taxon>
        <taxon>Liliopsida</taxon>
        <taxon>Poales</taxon>
        <taxon>Poaceae</taxon>
        <taxon>PACMAD clade</taxon>
        <taxon>Arundinoideae</taxon>
        <taxon>Arundineae</taxon>
        <taxon>Arundo</taxon>
    </lineage>
</organism>
<dbReference type="AlphaFoldDB" id="A0A0A9BU40"/>
<protein>
    <submittedName>
        <fullName evidence="1">Uncharacterized protein</fullName>
    </submittedName>
</protein>
<accession>A0A0A9BU40</accession>
<reference evidence="1" key="2">
    <citation type="journal article" date="2015" name="Data Brief">
        <title>Shoot transcriptome of the giant reed, Arundo donax.</title>
        <authorList>
            <person name="Barrero R.A."/>
            <person name="Guerrero F.D."/>
            <person name="Moolhuijzen P."/>
            <person name="Goolsby J.A."/>
            <person name="Tidwell J."/>
            <person name="Bellgard S.E."/>
            <person name="Bellgard M.I."/>
        </authorList>
    </citation>
    <scope>NUCLEOTIDE SEQUENCE</scope>
    <source>
        <tissue evidence="1">Shoot tissue taken approximately 20 cm above the soil surface</tissue>
    </source>
</reference>
<name>A0A0A9BU40_ARUDO</name>
<dbReference type="EMBL" id="GBRH01230341">
    <property type="protein sequence ID" value="JAD67554.1"/>
    <property type="molecule type" value="Transcribed_RNA"/>
</dbReference>